<feature type="transmembrane region" description="Helical" evidence="7">
    <location>
        <begin position="243"/>
        <end position="260"/>
    </location>
</feature>
<evidence type="ECO:0000256" key="7">
    <source>
        <dbReference type="SAM" id="Phobius"/>
    </source>
</evidence>
<keyword evidence="3" id="KW-1003">Cell membrane</keyword>
<proteinExistence type="inferred from homology"/>
<feature type="transmembrane region" description="Helical" evidence="7">
    <location>
        <begin position="337"/>
        <end position="358"/>
    </location>
</feature>
<evidence type="ECO:0000256" key="4">
    <source>
        <dbReference type="ARBA" id="ARBA00022692"/>
    </source>
</evidence>
<organism evidence="8 9">
    <name type="scientific">Rhodoplanes tepidamans</name>
    <name type="common">Rhodoplanes cryptolactis</name>
    <dbReference type="NCBI Taxonomy" id="200616"/>
    <lineage>
        <taxon>Bacteria</taxon>
        <taxon>Pseudomonadati</taxon>
        <taxon>Pseudomonadota</taxon>
        <taxon>Alphaproteobacteria</taxon>
        <taxon>Hyphomicrobiales</taxon>
        <taxon>Nitrobacteraceae</taxon>
        <taxon>Rhodoplanes</taxon>
    </lineage>
</organism>
<feature type="transmembrane region" description="Helical" evidence="7">
    <location>
        <begin position="141"/>
        <end position="160"/>
    </location>
</feature>
<feature type="transmembrane region" description="Helical" evidence="7">
    <location>
        <begin position="110"/>
        <end position="129"/>
    </location>
</feature>
<reference evidence="8" key="2">
    <citation type="submission" date="2023-02" db="EMBL/GenBank/DDBJ databases">
        <authorList>
            <person name="Rayyan A."/>
            <person name="Meyer T."/>
            <person name="Kyndt J.A."/>
        </authorList>
    </citation>
    <scope>NUCLEOTIDE SEQUENCE</scope>
    <source>
        <strain evidence="8">DSM 9987</strain>
    </source>
</reference>
<evidence type="ECO:0000256" key="1">
    <source>
        <dbReference type="ARBA" id="ARBA00004651"/>
    </source>
</evidence>
<dbReference type="InterPro" id="IPR018383">
    <property type="entry name" value="UPF0324_pro"/>
</dbReference>
<dbReference type="Proteomes" id="UP001165652">
    <property type="component" value="Unassembled WGS sequence"/>
</dbReference>
<feature type="transmembrane region" description="Helical" evidence="7">
    <location>
        <begin position="29"/>
        <end position="47"/>
    </location>
</feature>
<feature type="transmembrane region" description="Helical" evidence="7">
    <location>
        <begin position="281"/>
        <end position="300"/>
    </location>
</feature>
<feature type="transmembrane region" description="Helical" evidence="7">
    <location>
        <begin position="172"/>
        <end position="192"/>
    </location>
</feature>
<comment type="similarity">
    <text evidence="2">Belongs to the UPF0324 family.</text>
</comment>
<accession>A0ABT5JA54</accession>
<dbReference type="PANTHER" id="PTHR30106">
    <property type="entry name" value="INNER MEMBRANE PROTEIN YEIH-RELATED"/>
    <property type="match status" value="1"/>
</dbReference>
<keyword evidence="6 7" id="KW-0472">Membrane</keyword>
<comment type="caution">
    <text evidence="8">The sequence shown here is derived from an EMBL/GenBank/DDBJ whole genome shotgun (WGS) entry which is preliminary data.</text>
</comment>
<dbReference type="RefSeq" id="WP_272777291.1">
    <property type="nucleotide sequence ID" value="NZ_JAQQLI010000016.1"/>
</dbReference>
<evidence type="ECO:0000313" key="8">
    <source>
        <dbReference type="EMBL" id="MDC7786443.1"/>
    </source>
</evidence>
<keyword evidence="4 7" id="KW-0812">Transmembrane</keyword>
<gene>
    <name evidence="8" type="ORF">PQJ73_12195</name>
</gene>
<sequence>MPPVRETTPDTVPAPVPCPATTRPGLLRGLWPGLALAGGVAALALALRTLPGVAVLSPMILAIVIGIAVRNLVGTPAAAQPGLGFAMRRVLRFAIVLLGLQLTAADIVELGWSSAAVLVATLTATFLFTEWLGRRLGVEPGLARLVAAGTSICGASAVVAANTATRASDEDVAYAVACVTLFGSLAMVLYPLLPELLHLGPRAYGLWAGASIHEIAQVVAAAFQAGGEAGHVGTIAKLSRVMMLAPVVLLLGVWTTRAAAASGRAEQGATEQGGARARPPVPWFVFGFLALCGLNSVIAVDPDVRGWIVLATTVLLTVALAAMGLETDIRKLAAKGLRPLLLGAAATAFIAVFSLGLVEILG</sequence>
<evidence type="ECO:0000256" key="3">
    <source>
        <dbReference type="ARBA" id="ARBA00022475"/>
    </source>
</evidence>
<reference evidence="8" key="1">
    <citation type="journal article" date="2023" name="Microbiol Resour">
        <title>Genome Sequences of Rhodoplanes serenus and Two Thermotolerant Strains, Rhodoplanes tepidamans and 'Rhodoplanes cryptolactis,' Further Refine the Genus.</title>
        <authorList>
            <person name="Rayyan A.A."/>
            <person name="Kyndt J.A."/>
        </authorList>
    </citation>
    <scope>NUCLEOTIDE SEQUENCE</scope>
    <source>
        <strain evidence="8">DSM 9987</strain>
    </source>
</reference>
<name>A0ABT5JA54_RHOTP</name>
<dbReference type="Pfam" id="PF03601">
    <property type="entry name" value="Cons_hypoth698"/>
    <property type="match status" value="1"/>
</dbReference>
<comment type="subcellular location">
    <subcellularLocation>
        <location evidence="1">Cell membrane</location>
        <topology evidence="1">Multi-pass membrane protein</topology>
    </subcellularLocation>
</comment>
<evidence type="ECO:0000256" key="6">
    <source>
        <dbReference type="ARBA" id="ARBA00023136"/>
    </source>
</evidence>
<keyword evidence="9" id="KW-1185">Reference proteome</keyword>
<dbReference type="PANTHER" id="PTHR30106:SF2">
    <property type="entry name" value="UPF0324 INNER MEMBRANE PROTEIN YEIH"/>
    <property type="match status" value="1"/>
</dbReference>
<protein>
    <submittedName>
        <fullName evidence="8">YeiH family protein</fullName>
    </submittedName>
</protein>
<keyword evidence="5 7" id="KW-1133">Transmembrane helix</keyword>
<evidence type="ECO:0000256" key="5">
    <source>
        <dbReference type="ARBA" id="ARBA00022989"/>
    </source>
</evidence>
<feature type="transmembrane region" description="Helical" evidence="7">
    <location>
        <begin position="85"/>
        <end position="104"/>
    </location>
</feature>
<feature type="transmembrane region" description="Helical" evidence="7">
    <location>
        <begin position="306"/>
        <end position="325"/>
    </location>
</feature>
<dbReference type="EMBL" id="JAQQLI010000016">
    <property type="protein sequence ID" value="MDC7786443.1"/>
    <property type="molecule type" value="Genomic_DNA"/>
</dbReference>
<evidence type="ECO:0000256" key="2">
    <source>
        <dbReference type="ARBA" id="ARBA00007977"/>
    </source>
</evidence>
<feature type="transmembrane region" description="Helical" evidence="7">
    <location>
        <begin position="53"/>
        <end position="73"/>
    </location>
</feature>
<evidence type="ECO:0000313" key="9">
    <source>
        <dbReference type="Proteomes" id="UP001165652"/>
    </source>
</evidence>